<dbReference type="Proteomes" id="UP000271098">
    <property type="component" value="Unassembled WGS sequence"/>
</dbReference>
<accession>A0A183DG63</accession>
<dbReference type="AlphaFoldDB" id="A0A183DG63"/>
<evidence type="ECO:0000313" key="1">
    <source>
        <dbReference type="EMBL" id="VDK59365.1"/>
    </source>
</evidence>
<reference evidence="3" key="1">
    <citation type="submission" date="2016-06" db="UniProtKB">
        <authorList>
            <consortium name="WormBaseParasite"/>
        </authorList>
    </citation>
    <scope>IDENTIFICATION</scope>
</reference>
<proteinExistence type="predicted"/>
<organism evidence="3">
    <name type="scientific">Gongylonema pulchrum</name>
    <dbReference type="NCBI Taxonomy" id="637853"/>
    <lineage>
        <taxon>Eukaryota</taxon>
        <taxon>Metazoa</taxon>
        <taxon>Ecdysozoa</taxon>
        <taxon>Nematoda</taxon>
        <taxon>Chromadorea</taxon>
        <taxon>Rhabditida</taxon>
        <taxon>Spirurina</taxon>
        <taxon>Spiruromorpha</taxon>
        <taxon>Spiruroidea</taxon>
        <taxon>Gongylonematidae</taxon>
        <taxon>Gongylonema</taxon>
    </lineage>
</organism>
<name>A0A183DG63_9BILA</name>
<sequence length="88" mass="9272">MKIPLGHYCTAWQSNRCAGGGICIAGKCGCPFGSLQRGQQCIGNDQGKANNSCEDDPTTCRDGTYCLNGVCVCPRGHICAAQQSNEKT</sequence>
<reference evidence="1 2" key="2">
    <citation type="submission" date="2018-11" db="EMBL/GenBank/DDBJ databases">
        <authorList>
            <consortium name="Pathogen Informatics"/>
        </authorList>
    </citation>
    <scope>NUCLEOTIDE SEQUENCE [LARGE SCALE GENOMIC DNA]</scope>
</reference>
<dbReference type="WBParaSite" id="GPUH_0000771301-mRNA-1">
    <property type="protein sequence ID" value="GPUH_0000771301-mRNA-1"/>
    <property type="gene ID" value="GPUH_0000771301"/>
</dbReference>
<gene>
    <name evidence="1" type="ORF">GPUH_LOCUS7705</name>
</gene>
<evidence type="ECO:0000313" key="3">
    <source>
        <dbReference type="WBParaSite" id="GPUH_0000771301-mRNA-1"/>
    </source>
</evidence>
<dbReference type="EMBL" id="UYRT01020629">
    <property type="protein sequence ID" value="VDK59365.1"/>
    <property type="molecule type" value="Genomic_DNA"/>
</dbReference>
<protein>
    <submittedName>
        <fullName evidence="3">EB domain-containing protein</fullName>
    </submittedName>
</protein>
<evidence type="ECO:0000313" key="2">
    <source>
        <dbReference type="Proteomes" id="UP000271098"/>
    </source>
</evidence>
<keyword evidence="2" id="KW-1185">Reference proteome</keyword>